<dbReference type="InterPro" id="IPR013094">
    <property type="entry name" value="AB_hydrolase_3"/>
</dbReference>
<proteinExistence type="predicted"/>
<accession>A0A919VL00</accession>
<dbReference type="Proteomes" id="UP000680865">
    <property type="component" value="Unassembled WGS sequence"/>
</dbReference>
<dbReference type="Gene3D" id="3.40.50.1820">
    <property type="entry name" value="alpha/beta hydrolase"/>
    <property type="match status" value="1"/>
</dbReference>
<evidence type="ECO:0000256" key="1">
    <source>
        <dbReference type="ARBA" id="ARBA00022801"/>
    </source>
</evidence>
<dbReference type="SUPFAM" id="SSF53474">
    <property type="entry name" value="alpha/beta-Hydrolases"/>
    <property type="match status" value="1"/>
</dbReference>
<sequence length="266" mass="27825">MDVTVVPMPRGATVPDFGGLSFEIPVEAVAVPGGVLVTAENAAPGAGHLLYVHGGGFEHRNPPLMNRAAYLFSQATGRPVFVVHYRLAPGDPYPAALEDVLTAYRNLAGPVLVLAESSGGALALGALLRLKADGAELPAGVMTWSAVTDLAITGGSVDDSPRDPVGRELLTHLIGQYLGGAAADEAPQSPLYGDLSGLPPLVMAVGGAEALRDDTLRFAEKADAAGTEVRVEIYEDMVHVFQTAIFEEGNPLGRELLDRIARWGRP</sequence>
<evidence type="ECO:0000313" key="4">
    <source>
        <dbReference type="Proteomes" id="UP000680865"/>
    </source>
</evidence>
<dbReference type="PANTHER" id="PTHR48081:SF8">
    <property type="entry name" value="ALPHA_BETA HYDROLASE FOLD-3 DOMAIN-CONTAINING PROTEIN-RELATED"/>
    <property type="match status" value="1"/>
</dbReference>
<protein>
    <recommendedName>
        <fullName evidence="2">Alpha/beta hydrolase fold-3 domain-containing protein</fullName>
    </recommendedName>
</protein>
<dbReference type="InterPro" id="IPR050300">
    <property type="entry name" value="GDXG_lipolytic_enzyme"/>
</dbReference>
<comment type="caution">
    <text evidence="3">The sequence shown here is derived from an EMBL/GenBank/DDBJ whole genome shotgun (WGS) entry which is preliminary data.</text>
</comment>
<evidence type="ECO:0000313" key="3">
    <source>
        <dbReference type="EMBL" id="GIM66994.1"/>
    </source>
</evidence>
<dbReference type="GO" id="GO:0016787">
    <property type="term" value="F:hydrolase activity"/>
    <property type="evidence" value="ECO:0007669"/>
    <property type="project" value="UniProtKB-KW"/>
</dbReference>
<feature type="domain" description="Alpha/beta hydrolase fold-3" evidence="2">
    <location>
        <begin position="49"/>
        <end position="242"/>
    </location>
</feature>
<dbReference type="PANTHER" id="PTHR48081">
    <property type="entry name" value="AB HYDROLASE SUPERFAMILY PROTEIN C4A8.06C"/>
    <property type="match status" value="1"/>
</dbReference>
<evidence type="ECO:0000259" key="2">
    <source>
        <dbReference type="Pfam" id="PF07859"/>
    </source>
</evidence>
<reference evidence="3" key="1">
    <citation type="submission" date="2021-03" db="EMBL/GenBank/DDBJ databases">
        <title>Whole genome shotgun sequence of Actinoplanes consettensis NBRC 14913.</title>
        <authorList>
            <person name="Komaki H."/>
            <person name="Tamura T."/>
        </authorList>
    </citation>
    <scope>NUCLEOTIDE SEQUENCE</scope>
    <source>
        <strain evidence="3">NBRC 14913</strain>
    </source>
</reference>
<keyword evidence="1" id="KW-0378">Hydrolase</keyword>
<dbReference type="EMBL" id="BOQP01000003">
    <property type="protein sequence ID" value="GIM66994.1"/>
    <property type="molecule type" value="Genomic_DNA"/>
</dbReference>
<gene>
    <name evidence="3" type="ORF">Aco04nite_04320</name>
</gene>
<name>A0A919VL00_9ACTN</name>
<keyword evidence="4" id="KW-1185">Reference proteome</keyword>
<organism evidence="3 4">
    <name type="scientific">Winogradskya consettensis</name>
    <dbReference type="NCBI Taxonomy" id="113560"/>
    <lineage>
        <taxon>Bacteria</taxon>
        <taxon>Bacillati</taxon>
        <taxon>Actinomycetota</taxon>
        <taxon>Actinomycetes</taxon>
        <taxon>Micromonosporales</taxon>
        <taxon>Micromonosporaceae</taxon>
        <taxon>Winogradskya</taxon>
    </lineage>
</organism>
<dbReference type="InterPro" id="IPR029058">
    <property type="entry name" value="AB_hydrolase_fold"/>
</dbReference>
<dbReference type="AlphaFoldDB" id="A0A919VL00"/>
<dbReference type="Pfam" id="PF07859">
    <property type="entry name" value="Abhydrolase_3"/>
    <property type="match status" value="1"/>
</dbReference>